<comment type="similarity">
    <text evidence="1">Belongs to the helicase family. RecQ subfamily.</text>
</comment>
<evidence type="ECO:0000256" key="7">
    <source>
        <dbReference type="ARBA" id="ARBA00034617"/>
    </source>
</evidence>
<keyword evidence="14" id="KW-1185">Reference proteome</keyword>
<keyword evidence="4" id="KW-0067">ATP-binding</keyword>
<keyword evidence="6" id="KW-0413">Isomerase</keyword>
<organism evidence="13 14">
    <name type="scientific">Candolleomyces eurysporus</name>
    <dbReference type="NCBI Taxonomy" id="2828524"/>
    <lineage>
        <taxon>Eukaryota</taxon>
        <taxon>Fungi</taxon>
        <taxon>Dikarya</taxon>
        <taxon>Basidiomycota</taxon>
        <taxon>Agaricomycotina</taxon>
        <taxon>Agaricomycetes</taxon>
        <taxon>Agaricomycetidae</taxon>
        <taxon>Agaricales</taxon>
        <taxon>Agaricineae</taxon>
        <taxon>Psathyrellaceae</taxon>
        <taxon>Candolleomyces</taxon>
    </lineage>
</organism>
<dbReference type="Proteomes" id="UP001140091">
    <property type="component" value="Unassembled WGS sequence"/>
</dbReference>
<reference evidence="13" key="1">
    <citation type="submission" date="2022-06" db="EMBL/GenBank/DDBJ databases">
        <title>Genome Sequence of Candolleomyces eurysporus.</title>
        <authorList>
            <person name="Buettner E."/>
        </authorList>
    </citation>
    <scope>NUCLEOTIDE SEQUENCE</scope>
    <source>
        <strain evidence="13">VTCC 930004</strain>
    </source>
</reference>
<dbReference type="PANTHER" id="PTHR13710:SF105">
    <property type="entry name" value="ATP-DEPENDENT DNA HELICASE Q1"/>
    <property type="match status" value="1"/>
</dbReference>
<name>A0A9W8IQV7_9AGAR</name>
<comment type="caution">
    <text evidence="13">The sequence shown here is derived from an EMBL/GenBank/DDBJ whole genome shotgun (WGS) entry which is preliminary data.</text>
</comment>
<feature type="non-terminal residue" evidence="13">
    <location>
        <position position="711"/>
    </location>
</feature>
<evidence type="ECO:0000256" key="6">
    <source>
        <dbReference type="ARBA" id="ARBA00023235"/>
    </source>
</evidence>
<evidence type="ECO:0000313" key="14">
    <source>
        <dbReference type="Proteomes" id="UP001140091"/>
    </source>
</evidence>
<dbReference type="PANTHER" id="PTHR13710">
    <property type="entry name" value="DNA HELICASE RECQ FAMILY MEMBER"/>
    <property type="match status" value="1"/>
</dbReference>
<dbReference type="EC" id="5.6.2.4" evidence="8"/>
<keyword evidence="9" id="KW-0175">Coiled coil</keyword>
<evidence type="ECO:0000256" key="4">
    <source>
        <dbReference type="ARBA" id="ARBA00022840"/>
    </source>
</evidence>
<dbReference type="SMART" id="SM00490">
    <property type="entry name" value="HELICc"/>
    <property type="match status" value="1"/>
</dbReference>
<dbReference type="SUPFAM" id="SSF52540">
    <property type="entry name" value="P-loop containing nucleoside triphosphate hydrolases"/>
    <property type="match status" value="1"/>
</dbReference>
<feature type="compositionally biased region" description="Low complexity" evidence="10">
    <location>
        <begin position="472"/>
        <end position="482"/>
    </location>
</feature>
<evidence type="ECO:0000259" key="12">
    <source>
        <dbReference type="PROSITE" id="PS51194"/>
    </source>
</evidence>
<comment type="catalytic activity">
    <reaction evidence="7">
        <text>Couples ATP hydrolysis with the unwinding of duplex DNA by translocating in the 3'-5' direction.</text>
        <dbReference type="EC" id="5.6.2.4"/>
    </reaction>
</comment>
<dbReference type="GO" id="GO:0005694">
    <property type="term" value="C:chromosome"/>
    <property type="evidence" value="ECO:0007669"/>
    <property type="project" value="TreeGrafter"/>
</dbReference>
<dbReference type="OrthoDB" id="10261556at2759"/>
<evidence type="ECO:0000256" key="3">
    <source>
        <dbReference type="ARBA" id="ARBA00022801"/>
    </source>
</evidence>
<evidence type="ECO:0000313" key="13">
    <source>
        <dbReference type="EMBL" id="KAJ2921421.1"/>
    </source>
</evidence>
<proteinExistence type="inferred from homology"/>
<dbReference type="InterPro" id="IPR027417">
    <property type="entry name" value="P-loop_NTPase"/>
</dbReference>
<evidence type="ECO:0000256" key="5">
    <source>
        <dbReference type="ARBA" id="ARBA00023125"/>
    </source>
</evidence>
<feature type="region of interest" description="Disordered" evidence="10">
    <location>
        <begin position="687"/>
        <end position="711"/>
    </location>
</feature>
<dbReference type="Pfam" id="PF00271">
    <property type="entry name" value="Helicase_C"/>
    <property type="match status" value="1"/>
</dbReference>
<dbReference type="SMART" id="SM00487">
    <property type="entry name" value="DEXDc"/>
    <property type="match status" value="1"/>
</dbReference>
<dbReference type="GO" id="GO:0043138">
    <property type="term" value="F:3'-5' DNA helicase activity"/>
    <property type="evidence" value="ECO:0007669"/>
    <property type="project" value="UniProtKB-EC"/>
</dbReference>
<accession>A0A9W8IQV7</accession>
<evidence type="ECO:0000256" key="10">
    <source>
        <dbReference type="SAM" id="MobiDB-lite"/>
    </source>
</evidence>
<feature type="region of interest" description="Disordered" evidence="10">
    <location>
        <begin position="460"/>
        <end position="505"/>
    </location>
</feature>
<evidence type="ECO:0000256" key="8">
    <source>
        <dbReference type="ARBA" id="ARBA00034808"/>
    </source>
</evidence>
<dbReference type="AlphaFoldDB" id="A0A9W8IQV7"/>
<keyword evidence="3" id="KW-0378">Hydrolase</keyword>
<dbReference type="GO" id="GO:0009378">
    <property type="term" value="F:four-way junction helicase activity"/>
    <property type="evidence" value="ECO:0007669"/>
    <property type="project" value="TreeGrafter"/>
</dbReference>
<dbReference type="EMBL" id="JANBPK010001607">
    <property type="protein sequence ID" value="KAJ2921421.1"/>
    <property type="molecule type" value="Genomic_DNA"/>
</dbReference>
<gene>
    <name evidence="13" type="ORF">H1R20_g15668</name>
</gene>
<feature type="domain" description="Helicase ATP-binding" evidence="11">
    <location>
        <begin position="51"/>
        <end position="222"/>
    </location>
</feature>
<dbReference type="InterPro" id="IPR001650">
    <property type="entry name" value="Helicase_C-like"/>
</dbReference>
<feature type="coiled-coil region" evidence="9">
    <location>
        <begin position="579"/>
        <end position="632"/>
    </location>
</feature>
<dbReference type="Pfam" id="PF00270">
    <property type="entry name" value="DEAD"/>
    <property type="match status" value="1"/>
</dbReference>
<sequence length="711" mass="79518">MASISPATHSQIYGRSHENLQRARCAALEQGYDSVEDRVVIESRFQERSGKKLYQWQADVTEALLLGLNCVVIATVALKDKKIKIVIISPLKILQEEHASRFKKMGISAVPVNGDTWNGKLEESLRANRYQVMLTSPEMCLQHPGLQHFLSDAVIEGDIAMIVVDEAHCISQWGGDFRKEYSNLDKLKAFFPTHVPFLITSATLNPATLRDIQGQLNFDLANAFFLNLGNDRPNVAMSVQNVNSPTDYAAILPLLSKSPTAGIPETPEDISKTILFVNTVPIAQHCHRFLKAHLPEELHSFVEVLHAQRTRRSKRRVMKKFCSGKILVLVATEAAGMGADILDIEQVIQLAVPSSLSVWIQRAGRAGRTPTICARAILLVEPSVYQPIKTSSADNNICDGEAAVLVLEWRKKVEDALRAWVETTGCRRDVVDDHFANPPGRQDPLGICCDNCSIMISSPVLTPRPATPEGQSPPSSCHSSPSRTPNLNGKRHMRHKDKLTNRTKEHLKSAQQALIEWRFELKDRYYTPSSFTATGIFPDKLLKCLASKASITSLEELEAAARCRWIVGRRHFADALAVVRQLDVDVVQAKEDAKRQKIELKAQEKLVERQRKEVEKQKQKDAATEAKRLEQARCALEKQEALLSKGLCNFETPSFEPMSSPVSYVYEMPLQIFTPSPLRPVLAQVWQHDGKENNKSQALATPSRPRPRPRP</sequence>
<dbReference type="InterPro" id="IPR002464">
    <property type="entry name" value="DNA/RNA_helicase_DEAH_CS"/>
</dbReference>
<dbReference type="PROSITE" id="PS51192">
    <property type="entry name" value="HELICASE_ATP_BIND_1"/>
    <property type="match status" value="1"/>
</dbReference>
<dbReference type="InterPro" id="IPR011545">
    <property type="entry name" value="DEAD/DEAH_box_helicase_dom"/>
</dbReference>
<protein>
    <recommendedName>
        <fullName evidence="8">DNA 3'-5' helicase</fullName>
        <ecNumber evidence="8">5.6.2.4</ecNumber>
    </recommendedName>
</protein>
<dbReference type="GO" id="GO:0000724">
    <property type="term" value="P:double-strand break repair via homologous recombination"/>
    <property type="evidence" value="ECO:0007669"/>
    <property type="project" value="TreeGrafter"/>
</dbReference>
<dbReference type="GO" id="GO:0016787">
    <property type="term" value="F:hydrolase activity"/>
    <property type="evidence" value="ECO:0007669"/>
    <property type="project" value="UniProtKB-KW"/>
</dbReference>
<dbReference type="PROSITE" id="PS00690">
    <property type="entry name" value="DEAH_ATP_HELICASE"/>
    <property type="match status" value="1"/>
</dbReference>
<dbReference type="PROSITE" id="PS51194">
    <property type="entry name" value="HELICASE_CTER"/>
    <property type="match status" value="1"/>
</dbReference>
<keyword evidence="5" id="KW-0238">DNA-binding</keyword>
<dbReference type="InterPro" id="IPR014001">
    <property type="entry name" value="Helicase_ATP-bd"/>
</dbReference>
<evidence type="ECO:0000256" key="9">
    <source>
        <dbReference type="SAM" id="Coils"/>
    </source>
</evidence>
<evidence type="ECO:0000256" key="2">
    <source>
        <dbReference type="ARBA" id="ARBA00022741"/>
    </source>
</evidence>
<evidence type="ECO:0000256" key="1">
    <source>
        <dbReference type="ARBA" id="ARBA00005446"/>
    </source>
</evidence>
<dbReference type="Gene3D" id="3.40.50.300">
    <property type="entry name" value="P-loop containing nucleotide triphosphate hydrolases"/>
    <property type="match status" value="2"/>
</dbReference>
<keyword evidence="2" id="KW-0547">Nucleotide-binding</keyword>
<evidence type="ECO:0000259" key="11">
    <source>
        <dbReference type="PROSITE" id="PS51192"/>
    </source>
</evidence>
<dbReference type="GO" id="GO:0005737">
    <property type="term" value="C:cytoplasm"/>
    <property type="evidence" value="ECO:0007669"/>
    <property type="project" value="TreeGrafter"/>
</dbReference>
<dbReference type="GO" id="GO:0005524">
    <property type="term" value="F:ATP binding"/>
    <property type="evidence" value="ECO:0007669"/>
    <property type="project" value="UniProtKB-KW"/>
</dbReference>
<feature type="domain" description="Helicase C-terminal" evidence="12">
    <location>
        <begin position="262"/>
        <end position="411"/>
    </location>
</feature>
<dbReference type="GO" id="GO:0003677">
    <property type="term" value="F:DNA binding"/>
    <property type="evidence" value="ECO:0007669"/>
    <property type="project" value="UniProtKB-KW"/>
</dbReference>